<dbReference type="Proteomes" id="UP000305198">
    <property type="component" value="Unassembled WGS sequence"/>
</dbReference>
<keyword evidence="13" id="KW-0902">Two-component regulatory system</keyword>
<evidence type="ECO:0000256" key="13">
    <source>
        <dbReference type="ARBA" id="ARBA00023012"/>
    </source>
</evidence>
<keyword evidence="6 16" id="KW-0597">Phosphoprotein</keyword>
<evidence type="ECO:0000313" key="23">
    <source>
        <dbReference type="EMBL" id="TKA92125.1"/>
    </source>
</evidence>
<evidence type="ECO:0000256" key="4">
    <source>
        <dbReference type="ARBA" id="ARBA00022475"/>
    </source>
</evidence>
<organism evidence="23 24">
    <name type="scientific">Halopseudomonas bauzanensis</name>
    <dbReference type="NCBI Taxonomy" id="653930"/>
    <lineage>
        <taxon>Bacteria</taxon>
        <taxon>Pseudomonadati</taxon>
        <taxon>Pseudomonadota</taxon>
        <taxon>Gammaproteobacteria</taxon>
        <taxon>Pseudomonadales</taxon>
        <taxon>Pseudomonadaceae</taxon>
        <taxon>Halopseudomonas</taxon>
    </lineage>
</organism>
<dbReference type="Gene3D" id="3.30.565.10">
    <property type="entry name" value="Histidine kinase-like ATPase, C-terminal domain"/>
    <property type="match status" value="1"/>
</dbReference>
<feature type="domain" description="Response regulatory" evidence="20">
    <location>
        <begin position="559"/>
        <end position="680"/>
    </location>
</feature>
<dbReference type="SUPFAM" id="SSF47226">
    <property type="entry name" value="Histidine-containing phosphotransfer domain, HPT domain"/>
    <property type="match status" value="1"/>
</dbReference>
<dbReference type="PANTHER" id="PTHR45339">
    <property type="entry name" value="HYBRID SIGNAL TRANSDUCTION HISTIDINE KINASE J"/>
    <property type="match status" value="1"/>
</dbReference>
<dbReference type="SMART" id="SM00448">
    <property type="entry name" value="REC"/>
    <property type="match status" value="1"/>
</dbReference>
<dbReference type="CDD" id="cd06225">
    <property type="entry name" value="HAMP"/>
    <property type="match status" value="1"/>
</dbReference>
<evidence type="ECO:0000256" key="1">
    <source>
        <dbReference type="ARBA" id="ARBA00000085"/>
    </source>
</evidence>
<dbReference type="InterPro" id="IPR036641">
    <property type="entry name" value="HPT_dom_sf"/>
</dbReference>
<dbReference type="InterPro" id="IPR003661">
    <property type="entry name" value="HisK_dim/P_dom"/>
</dbReference>
<dbReference type="InterPro" id="IPR005467">
    <property type="entry name" value="His_kinase_dom"/>
</dbReference>
<evidence type="ECO:0000256" key="16">
    <source>
        <dbReference type="PROSITE-ProRule" id="PRU00169"/>
    </source>
</evidence>
<evidence type="ECO:0000256" key="18">
    <source>
        <dbReference type="SAM" id="Phobius"/>
    </source>
</evidence>
<keyword evidence="4" id="KW-1003">Cell membrane</keyword>
<dbReference type="PANTHER" id="PTHR45339:SF1">
    <property type="entry name" value="HYBRID SIGNAL TRANSDUCTION HISTIDINE KINASE J"/>
    <property type="match status" value="1"/>
</dbReference>
<accession>A0A4U0YLE5</accession>
<feature type="transmembrane region" description="Helical" evidence="18">
    <location>
        <begin position="34"/>
        <end position="55"/>
    </location>
</feature>
<reference evidence="23 24" key="1">
    <citation type="submission" date="2019-04" db="EMBL/GenBank/DDBJ databases">
        <title>Crypto-aerobic microbial life in anoxic (sulfidic) marine sediments.</title>
        <authorList>
            <person name="Bhattacharya S."/>
            <person name="Roy C."/>
            <person name="Mondal N."/>
            <person name="Sarkar J."/>
            <person name="Mandal S."/>
            <person name="Rameez M.J."/>
            <person name="Ghosh W."/>
        </authorList>
    </citation>
    <scope>NUCLEOTIDE SEQUENCE [LARGE SCALE GENOMIC DNA]</scope>
    <source>
        <strain evidence="23 24">SBBB</strain>
    </source>
</reference>
<dbReference type="Pfam" id="PF01627">
    <property type="entry name" value="Hpt"/>
    <property type="match status" value="1"/>
</dbReference>
<dbReference type="SUPFAM" id="SSF55874">
    <property type="entry name" value="ATPase domain of HSP90 chaperone/DNA topoisomerase II/histidine kinase"/>
    <property type="match status" value="1"/>
</dbReference>
<dbReference type="SMART" id="SM00387">
    <property type="entry name" value="HATPase_c"/>
    <property type="match status" value="1"/>
</dbReference>
<dbReference type="InterPro" id="IPR004358">
    <property type="entry name" value="Sig_transdc_His_kin-like_C"/>
</dbReference>
<evidence type="ECO:0000256" key="15">
    <source>
        <dbReference type="PROSITE-ProRule" id="PRU00110"/>
    </source>
</evidence>
<evidence type="ECO:0000259" key="22">
    <source>
        <dbReference type="PROSITE" id="PS50894"/>
    </source>
</evidence>
<keyword evidence="14 18" id="KW-0472">Membrane</keyword>
<dbReference type="GO" id="GO:0000155">
    <property type="term" value="F:phosphorelay sensor kinase activity"/>
    <property type="evidence" value="ECO:0007669"/>
    <property type="project" value="InterPro"/>
</dbReference>
<comment type="subcellular location">
    <subcellularLocation>
        <location evidence="2">Cell inner membrane</location>
        <topology evidence="2">Multi-pass membrane protein</topology>
    </subcellularLocation>
</comment>
<gene>
    <name evidence="23" type="ORF">FA869_06935</name>
</gene>
<dbReference type="CDD" id="cd00082">
    <property type="entry name" value="HisKA"/>
    <property type="match status" value="1"/>
</dbReference>
<dbReference type="AlphaFoldDB" id="A0A4U0YLE5"/>
<dbReference type="SUPFAM" id="SSF47384">
    <property type="entry name" value="Homodimeric domain of signal transducing histidine kinase"/>
    <property type="match status" value="1"/>
</dbReference>
<comment type="catalytic activity">
    <reaction evidence="1">
        <text>ATP + protein L-histidine = ADP + protein N-phospho-L-histidine.</text>
        <dbReference type="EC" id="2.7.13.3"/>
    </reaction>
</comment>
<comment type="caution">
    <text evidence="16">Lacks conserved residue(s) required for the propagation of feature annotation.</text>
</comment>
<dbReference type="Gene3D" id="6.10.340.10">
    <property type="match status" value="1"/>
</dbReference>
<feature type="domain" description="Response regulatory" evidence="20">
    <location>
        <begin position="699"/>
        <end position="818"/>
    </location>
</feature>
<keyword evidence="17" id="KW-0175">Coiled coil</keyword>
<dbReference type="InterPro" id="IPR036097">
    <property type="entry name" value="HisK_dim/P_sf"/>
</dbReference>
<dbReference type="PROSITE" id="PS50110">
    <property type="entry name" value="RESPONSE_REGULATORY"/>
    <property type="match status" value="2"/>
</dbReference>
<dbReference type="Gene3D" id="3.40.50.2300">
    <property type="match status" value="1"/>
</dbReference>
<dbReference type="Pfam" id="PF00072">
    <property type="entry name" value="Response_reg"/>
    <property type="match status" value="1"/>
</dbReference>
<name>A0A4U0YLE5_9GAMM</name>
<dbReference type="FunFam" id="1.10.287.130:FF:000003">
    <property type="entry name" value="Histidine kinase"/>
    <property type="match status" value="1"/>
</dbReference>
<evidence type="ECO:0000256" key="17">
    <source>
        <dbReference type="SAM" id="Coils"/>
    </source>
</evidence>
<dbReference type="GO" id="GO:0005886">
    <property type="term" value="C:plasma membrane"/>
    <property type="evidence" value="ECO:0007669"/>
    <property type="project" value="UniProtKB-SubCell"/>
</dbReference>
<feature type="modified residue" description="4-aspartylphosphate" evidence="16">
    <location>
        <position position="748"/>
    </location>
</feature>
<dbReference type="InterPro" id="IPR019247">
    <property type="entry name" value="Histidine_kinase_BarA_N"/>
</dbReference>
<evidence type="ECO:0000313" key="24">
    <source>
        <dbReference type="Proteomes" id="UP000305198"/>
    </source>
</evidence>
<dbReference type="EC" id="2.7.13.3" evidence="3"/>
<dbReference type="InterPro" id="IPR008207">
    <property type="entry name" value="Sig_transdc_His_kin_Hpt_dom"/>
</dbReference>
<keyword evidence="10" id="KW-0418">Kinase</keyword>
<dbReference type="PROSITE" id="PS50109">
    <property type="entry name" value="HIS_KIN"/>
    <property type="match status" value="1"/>
</dbReference>
<evidence type="ECO:0000259" key="19">
    <source>
        <dbReference type="PROSITE" id="PS50109"/>
    </source>
</evidence>
<dbReference type="Pfam" id="PF00512">
    <property type="entry name" value="HisKA"/>
    <property type="match status" value="1"/>
</dbReference>
<dbReference type="SMART" id="SM00388">
    <property type="entry name" value="HisKA"/>
    <property type="match status" value="1"/>
</dbReference>
<dbReference type="SMART" id="SM00073">
    <property type="entry name" value="HPT"/>
    <property type="match status" value="1"/>
</dbReference>
<evidence type="ECO:0000256" key="5">
    <source>
        <dbReference type="ARBA" id="ARBA00022519"/>
    </source>
</evidence>
<dbReference type="InterPro" id="IPR001789">
    <property type="entry name" value="Sig_transdc_resp-reg_receiver"/>
</dbReference>
<dbReference type="EMBL" id="SWAV01000002">
    <property type="protein sequence ID" value="TKA92125.1"/>
    <property type="molecule type" value="Genomic_DNA"/>
</dbReference>
<dbReference type="Gene3D" id="1.10.287.130">
    <property type="match status" value="1"/>
</dbReference>
<dbReference type="PROSITE" id="PS50885">
    <property type="entry name" value="HAMP"/>
    <property type="match status" value="1"/>
</dbReference>
<dbReference type="CDD" id="cd00088">
    <property type="entry name" value="HPT"/>
    <property type="match status" value="1"/>
</dbReference>
<evidence type="ECO:0000256" key="14">
    <source>
        <dbReference type="ARBA" id="ARBA00023136"/>
    </source>
</evidence>
<dbReference type="Pfam" id="PF00672">
    <property type="entry name" value="HAMP"/>
    <property type="match status" value="1"/>
</dbReference>
<keyword evidence="11" id="KW-0067">ATP-binding</keyword>
<comment type="caution">
    <text evidence="23">The sequence shown here is derived from an EMBL/GenBank/DDBJ whole genome shotgun (WGS) entry which is preliminary data.</text>
</comment>
<evidence type="ECO:0000256" key="9">
    <source>
        <dbReference type="ARBA" id="ARBA00022741"/>
    </source>
</evidence>
<keyword evidence="12 18" id="KW-1133">Transmembrane helix</keyword>
<dbReference type="CDD" id="cd17546">
    <property type="entry name" value="REC_hyHK_CKI1_RcsC-like"/>
    <property type="match status" value="1"/>
</dbReference>
<dbReference type="GO" id="GO:0005524">
    <property type="term" value="F:ATP binding"/>
    <property type="evidence" value="ECO:0007669"/>
    <property type="project" value="UniProtKB-KW"/>
</dbReference>
<evidence type="ECO:0000256" key="3">
    <source>
        <dbReference type="ARBA" id="ARBA00012438"/>
    </source>
</evidence>
<feature type="modified residue" description="Phosphohistidine" evidence="15">
    <location>
        <position position="907"/>
    </location>
</feature>
<feature type="transmembrane region" description="Helical" evidence="18">
    <location>
        <begin position="199"/>
        <end position="221"/>
    </location>
</feature>
<keyword evidence="7" id="KW-0808">Transferase</keyword>
<dbReference type="SUPFAM" id="SSF158472">
    <property type="entry name" value="HAMP domain-like"/>
    <property type="match status" value="1"/>
</dbReference>
<dbReference type="InterPro" id="IPR011006">
    <property type="entry name" value="CheY-like_superfamily"/>
</dbReference>
<keyword evidence="8 18" id="KW-0812">Transmembrane</keyword>
<feature type="domain" description="HPt" evidence="22">
    <location>
        <begin position="868"/>
        <end position="958"/>
    </location>
</feature>
<dbReference type="SMART" id="SM00304">
    <property type="entry name" value="HAMP"/>
    <property type="match status" value="1"/>
</dbReference>
<evidence type="ECO:0000256" key="2">
    <source>
        <dbReference type="ARBA" id="ARBA00004429"/>
    </source>
</evidence>
<evidence type="ECO:0000256" key="10">
    <source>
        <dbReference type="ARBA" id="ARBA00022777"/>
    </source>
</evidence>
<evidence type="ECO:0000256" key="7">
    <source>
        <dbReference type="ARBA" id="ARBA00022679"/>
    </source>
</evidence>
<dbReference type="PROSITE" id="PS50894">
    <property type="entry name" value="HPT"/>
    <property type="match status" value="1"/>
</dbReference>
<feature type="domain" description="Histidine kinase" evidence="19">
    <location>
        <begin position="321"/>
        <end position="542"/>
    </location>
</feature>
<dbReference type="PRINTS" id="PR00344">
    <property type="entry name" value="BCTRLSENSOR"/>
</dbReference>
<protein>
    <recommendedName>
        <fullName evidence="3">histidine kinase</fullName>
        <ecNumber evidence="3">2.7.13.3</ecNumber>
    </recommendedName>
</protein>
<evidence type="ECO:0000256" key="11">
    <source>
        <dbReference type="ARBA" id="ARBA00022840"/>
    </source>
</evidence>
<evidence type="ECO:0000259" key="21">
    <source>
        <dbReference type="PROSITE" id="PS50885"/>
    </source>
</evidence>
<dbReference type="InterPro" id="IPR003660">
    <property type="entry name" value="HAMP_dom"/>
</dbReference>
<sequence>MIPATGKGIYTLNKPGPAELSARSRRNLGLKARLLLMTLIPTGLIALALGGYFTWQQMREVEEQLLHRGLMTIEYLQRPAAEALLEGDIGRFGRLLNTGLNHTDVRSLSLHDADMRPLQHRGPLMYPAGDPLTGIDITAGTGLQIQRSKQSSRFLMPLLAGPELTNRQAHPEIAADSLLGWLEVELSHGNMLLRRYQSLLATLVTIILGLALTGLVVTVMGRRITDPMARINAAIRQISQGHFDIRLGEQGSRELDDLALGVSTMAQTMQSAQGELQQNIDQATEDLRQTLETIEIQNIELDLARKTAQEASRIKSEFLANMSHELRTPLNGILGFSSLLQRTEMSGRQQEYLSTIEKSADNLLAIINEILDFSKIEAGKLILENLSFNLRDLIDDTLTMLAPSAHDKGLELVSIIYRDTPLGLSGDPMRLKQILANLISNAIKFTHEGSVSVRVMAEHQDADQVLLRISVNDTGIGLSPTQQKSLFKAFSQADNSISRQTGGTGLGLVISKRLVEQMHGEIGLRSQPGEGSEFWLTLRLTRSAHGEDELPEKPLLGMRAALVEPQLLSRQMLLHSLEDLGLSVRVFDNPQELHEALTSRTNRDDSLQLALVSVRHTTTAPGDTLEMARQWAEFSICKSVVLTDTTEHYPLLDQLPRSMCQTVSKPVCTRKLYRAVMHLLGDDPMTTVPLPRQRPHALRVLCVDDNLANLKLLEAFLADLGVETLSATSGEEALELLTEQMVDLIFMDVQMPGMDGRQTTSELRVREDIAGFDPVPIVALTAHALNSERRQLLQCGMNDYLSKPITTEQLRHSLNKWTGMAPTAQLPAPAFPPTDVADIDETTTAAEPQQQLLAAIDPEEGLRLAAGKADLADDLLQMLLQGLPEDHQAIRQAMDQEQQDALLDRVHKLHGASRYCGVPELRECCQEAETLLKKGQDSRSAIIALLAAIDRLLETSAD</sequence>
<dbReference type="Gene3D" id="1.20.120.160">
    <property type="entry name" value="HPT domain"/>
    <property type="match status" value="1"/>
</dbReference>
<dbReference type="SUPFAM" id="SSF52172">
    <property type="entry name" value="CheY-like"/>
    <property type="match status" value="2"/>
</dbReference>
<dbReference type="FunFam" id="3.30.565.10:FF:000010">
    <property type="entry name" value="Sensor histidine kinase RcsC"/>
    <property type="match status" value="1"/>
</dbReference>
<keyword evidence="5" id="KW-0997">Cell inner membrane</keyword>
<dbReference type="Pfam" id="PF02518">
    <property type="entry name" value="HATPase_c"/>
    <property type="match status" value="1"/>
</dbReference>
<dbReference type="InterPro" id="IPR036890">
    <property type="entry name" value="HATPase_C_sf"/>
</dbReference>
<feature type="domain" description="HAMP" evidence="21">
    <location>
        <begin position="222"/>
        <end position="274"/>
    </location>
</feature>
<evidence type="ECO:0000256" key="6">
    <source>
        <dbReference type="ARBA" id="ARBA00022553"/>
    </source>
</evidence>
<proteinExistence type="predicted"/>
<evidence type="ECO:0000256" key="8">
    <source>
        <dbReference type="ARBA" id="ARBA00022692"/>
    </source>
</evidence>
<dbReference type="CDD" id="cd16922">
    <property type="entry name" value="HATPase_EvgS-ArcB-TorS-like"/>
    <property type="match status" value="1"/>
</dbReference>
<keyword evidence="9" id="KW-0547">Nucleotide-binding</keyword>
<feature type="coiled-coil region" evidence="17">
    <location>
        <begin position="266"/>
        <end position="300"/>
    </location>
</feature>
<evidence type="ECO:0000256" key="12">
    <source>
        <dbReference type="ARBA" id="ARBA00022989"/>
    </source>
</evidence>
<dbReference type="InterPro" id="IPR003594">
    <property type="entry name" value="HATPase_dom"/>
</dbReference>
<evidence type="ECO:0000259" key="20">
    <source>
        <dbReference type="PROSITE" id="PS50110"/>
    </source>
</evidence>
<dbReference type="Pfam" id="PF09984">
    <property type="entry name" value="sCache_4"/>
    <property type="match status" value="1"/>
</dbReference>